<protein>
    <submittedName>
        <fullName evidence="2">Uncharacterized protein</fullName>
    </submittedName>
</protein>
<organism evidence="2 3">
    <name type="scientific">Dokdonella ginsengisoli</name>
    <dbReference type="NCBI Taxonomy" id="363846"/>
    <lineage>
        <taxon>Bacteria</taxon>
        <taxon>Pseudomonadati</taxon>
        <taxon>Pseudomonadota</taxon>
        <taxon>Gammaproteobacteria</taxon>
        <taxon>Lysobacterales</taxon>
        <taxon>Rhodanobacteraceae</taxon>
        <taxon>Dokdonella</taxon>
    </lineage>
</organism>
<name>A0ABV9QUL8_9GAMM</name>
<proteinExistence type="predicted"/>
<comment type="caution">
    <text evidence="2">The sequence shown here is derived from an EMBL/GenBank/DDBJ whole genome shotgun (WGS) entry which is preliminary data.</text>
</comment>
<accession>A0ABV9QUL8</accession>
<evidence type="ECO:0000313" key="2">
    <source>
        <dbReference type="EMBL" id="MFC4820476.1"/>
    </source>
</evidence>
<evidence type="ECO:0000313" key="3">
    <source>
        <dbReference type="Proteomes" id="UP001595886"/>
    </source>
</evidence>
<dbReference type="Proteomes" id="UP001595886">
    <property type="component" value="Unassembled WGS sequence"/>
</dbReference>
<reference evidence="3" key="1">
    <citation type="journal article" date="2019" name="Int. J. Syst. Evol. Microbiol.">
        <title>The Global Catalogue of Microorganisms (GCM) 10K type strain sequencing project: providing services to taxonomists for standard genome sequencing and annotation.</title>
        <authorList>
            <consortium name="The Broad Institute Genomics Platform"/>
            <consortium name="The Broad Institute Genome Sequencing Center for Infectious Disease"/>
            <person name="Wu L."/>
            <person name="Ma J."/>
        </authorList>
    </citation>
    <scope>NUCLEOTIDE SEQUENCE [LARGE SCALE GENOMIC DNA]</scope>
    <source>
        <strain evidence="3">CCUG 30340</strain>
    </source>
</reference>
<feature type="region of interest" description="Disordered" evidence="1">
    <location>
        <begin position="1"/>
        <end position="23"/>
    </location>
</feature>
<evidence type="ECO:0000256" key="1">
    <source>
        <dbReference type="SAM" id="MobiDB-lite"/>
    </source>
</evidence>
<gene>
    <name evidence="2" type="ORF">ACFO6Q_09075</name>
</gene>
<keyword evidence="3" id="KW-1185">Reference proteome</keyword>
<sequence>MRAGVAVPEAGNEPGAELDGKVDGAARGRTSGAGCLIAPSFLEERKAHALVLDCGGRNISSSVMDITFQSSAAQILKKISLS</sequence>
<dbReference type="EMBL" id="JBHSHD010000007">
    <property type="protein sequence ID" value="MFC4820476.1"/>
    <property type="molecule type" value="Genomic_DNA"/>
</dbReference>